<evidence type="ECO:0000313" key="4">
    <source>
        <dbReference type="Proteomes" id="UP001596036"/>
    </source>
</evidence>
<dbReference type="RefSeq" id="WP_386753169.1">
    <property type="nucleotide sequence ID" value="NZ_JBHSNM010000001.1"/>
</dbReference>
<feature type="compositionally biased region" description="Low complexity" evidence="1">
    <location>
        <begin position="26"/>
        <end position="42"/>
    </location>
</feature>
<organism evidence="3 4">
    <name type="scientific">Lysobacter yangpyeongensis</name>
    <dbReference type="NCBI Taxonomy" id="346182"/>
    <lineage>
        <taxon>Bacteria</taxon>
        <taxon>Pseudomonadati</taxon>
        <taxon>Pseudomonadota</taxon>
        <taxon>Gammaproteobacteria</taxon>
        <taxon>Lysobacterales</taxon>
        <taxon>Lysobacteraceae</taxon>
        <taxon>Lysobacter</taxon>
    </lineage>
</organism>
<evidence type="ECO:0000256" key="2">
    <source>
        <dbReference type="SAM" id="SignalP"/>
    </source>
</evidence>
<sequence>MNNRIRTMGTLVLVAALAACSDSGKTPAQPAATSSTTQPTSSLGKLVNKEIQEAREKLATENIGLNDTVHINSDKHGGVSIFSGDKDGKDDRPKAEITPKGDLLIDGKAVAINAEQRAVLLEYRAHVIGVAESGMEIGVQGADLAAKAVGEAFKGIFSGKSEQDIEKTVEAEAAGIKEAAARLCGRLPAMMATQQKLAAALPEFKPYATMTQEDIDECMKDSDEATAHQAKSEIREEIRSTIRESVRDSVRGTVRQAVGQDDSQDEAKEPSEDADADAASQTH</sequence>
<name>A0ABW0SJH6_9GAMM</name>
<feature type="chain" id="PRO_5046517756" description="DUF2884 family protein" evidence="2">
    <location>
        <begin position="29"/>
        <end position="283"/>
    </location>
</feature>
<protein>
    <recommendedName>
        <fullName evidence="5">DUF2884 family protein</fullName>
    </recommendedName>
</protein>
<feature type="signal peptide" evidence="2">
    <location>
        <begin position="1"/>
        <end position="28"/>
    </location>
</feature>
<comment type="caution">
    <text evidence="3">The sequence shown here is derived from an EMBL/GenBank/DDBJ whole genome shotgun (WGS) entry which is preliminary data.</text>
</comment>
<gene>
    <name evidence="3" type="ORF">ACFPN1_03905</name>
</gene>
<dbReference type="EMBL" id="JBHSNM010000001">
    <property type="protein sequence ID" value="MFC5569213.1"/>
    <property type="molecule type" value="Genomic_DNA"/>
</dbReference>
<keyword evidence="4" id="KW-1185">Reference proteome</keyword>
<feature type="region of interest" description="Disordered" evidence="1">
    <location>
        <begin position="23"/>
        <end position="44"/>
    </location>
</feature>
<reference evidence="4" key="1">
    <citation type="journal article" date="2019" name="Int. J. Syst. Evol. Microbiol.">
        <title>The Global Catalogue of Microorganisms (GCM) 10K type strain sequencing project: providing services to taxonomists for standard genome sequencing and annotation.</title>
        <authorList>
            <consortium name="The Broad Institute Genomics Platform"/>
            <consortium name="The Broad Institute Genome Sequencing Center for Infectious Disease"/>
            <person name="Wu L."/>
            <person name="Ma J."/>
        </authorList>
    </citation>
    <scope>NUCLEOTIDE SEQUENCE [LARGE SCALE GENOMIC DNA]</scope>
    <source>
        <strain evidence="4">KACC 11407</strain>
    </source>
</reference>
<proteinExistence type="predicted"/>
<evidence type="ECO:0000256" key="1">
    <source>
        <dbReference type="SAM" id="MobiDB-lite"/>
    </source>
</evidence>
<evidence type="ECO:0000313" key="3">
    <source>
        <dbReference type="EMBL" id="MFC5569213.1"/>
    </source>
</evidence>
<dbReference type="Proteomes" id="UP001596036">
    <property type="component" value="Unassembled WGS sequence"/>
</dbReference>
<accession>A0ABW0SJH6</accession>
<dbReference type="PROSITE" id="PS51257">
    <property type="entry name" value="PROKAR_LIPOPROTEIN"/>
    <property type="match status" value="1"/>
</dbReference>
<keyword evidence="2" id="KW-0732">Signal</keyword>
<feature type="compositionally biased region" description="Basic and acidic residues" evidence="1">
    <location>
        <begin position="220"/>
        <end position="250"/>
    </location>
</feature>
<evidence type="ECO:0008006" key="5">
    <source>
        <dbReference type="Google" id="ProtNLM"/>
    </source>
</evidence>
<feature type="region of interest" description="Disordered" evidence="1">
    <location>
        <begin position="220"/>
        <end position="283"/>
    </location>
</feature>